<gene>
    <name evidence="5" type="ORF">HLA99_08115</name>
</gene>
<evidence type="ECO:0000313" key="6">
    <source>
        <dbReference type="Proteomes" id="UP000543598"/>
    </source>
</evidence>
<evidence type="ECO:0000256" key="2">
    <source>
        <dbReference type="PIRSR" id="PIRSR640255-2"/>
    </source>
</evidence>
<dbReference type="GO" id="GO:0016787">
    <property type="term" value="F:hydrolase activity"/>
    <property type="evidence" value="ECO:0007669"/>
    <property type="project" value="InterPro"/>
</dbReference>
<dbReference type="GO" id="GO:0003676">
    <property type="term" value="F:nucleic acid binding"/>
    <property type="evidence" value="ECO:0007669"/>
    <property type="project" value="InterPro"/>
</dbReference>
<dbReference type="InterPro" id="IPR040255">
    <property type="entry name" value="Non-specific_endonuclease"/>
</dbReference>
<proteinExistence type="predicted"/>
<sequence>MKTARERLAESEVLRAAVQRRIDGGLLERMGLPDIRVPAPGEGADADVADRLESIDPGGSALEAIVQLVGRPPLLVQNDRVVFGDDEIDSLDDFPPGTDARIRATEKFIPSVGRVEFTNFTMAWGGTGWVIAADGADRIVVTNRHVASLVARRTADGHGVFMRGPSQIRFGASLDFNEEFGAIASQATPFDVVDIPYLADTTAPDVALLRITGQNLPSPLPLADTDAAFDDVVALVGYPAYDDRNDKDAMARYFRQLYNVKRYAPGRITQALGPRVTLQHDCTSLGGASGSPLIRLSDGRVVGLHFSGLYGKFNSAVGASTLRQLLAGARPVADIAAVAGATEAAGDGQHGPDQLADRAGYDPAFLGGGDLSAPWPGLPADVEGDLARPSDESASQPFELRYTHFGVKFSRSRKQPRMTAVNIDGRHPVAIKRGSDRWFHDGRIPRDIQLGKNDYAHPDIDRGHMVRRQDPNWDDTLPAGGPGVSEIAQRANDDTFHYTNAAVQHGDLNSGARQWLGLEDYILNSAKTHGFTACVFTGPVLRDDDPEIAAGVVAPREFFKLVVMESAVEGTLHATAYVLSQGEMIRDLLEERGRTEAVEGFELGAYRTFQVAIADLAAVTGYDFSRYVPFDPLAALATSEAADAGEPVFVPLDAISQIVL</sequence>
<organism evidence="5 6">
    <name type="scientific">Microbacterium ulmi</name>
    <dbReference type="NCBI Taxonomy" id="179095"/>
    <lineage>
        <taxon>Bacteria</taxon>
        <taxon>Bacillati</taxon>
        <taxon>Actinomycetota</taxon>
        <taxon>Actinomycetes</taxon>
        <taxon>Micrococcales</taxon>
        <taxon>Microbacteriaceae</taxon>
        <taxon>Microbacterium</taxon>
    </lineage>
</organism>
<keyword evidence="2" id="KW-0479">Metal-binding</keyword>
<dbReference type="GO" id="GO:0046872">
    <property type="term" value="F:metal ion binding"/>
    <property type="evidence" value="ECO:0007669"/>
    <property type="project" value="UniProtKB-KW"/>
</dbReference>
<dbReference type="Pfam" id="PF13365">
    <property type="entry name" value="Trypsin_2"/>
    <property type="match status" value="1"/>
</dbReference>
<dbReference type="SUPFAM" id="SSF54060">
    <property type="entry name" value="His-Me finger endonucleases"/>
    <property type="match status" value="1"/>
</dbReference>
<keyword evidence="6" id="KW-1185">Reference proteome</keyword>
<dbReference type="Gene3D" id="2.40.10.120">
    <property type="match status" value="1"/>
</dbReference>
<comment type="caution">
    <text evidence="5">The sequence shown here is derived from an EMBL/GenBank/DDBJ whole genome shotgun (WGS) entry which is preliminary data.</text>
</comment>
<feature type="domain" description="ENPP1-3/EXOG-like endonuclease/phosphodiesterase" evidence="3">
    <location>
        <begin position="402"/>
        <end position="631"/>
    </location>
</feature>
<dbReference type="InterPro" id="IPR001604">
    <property type="entry name" value="Endo_G_ENPP1-like_dom"/>
</dbReference>
<feature type="binding site" evidence="2">
    <location>
        <position position="509"/>
    </location>
    <ligand>
        <name>Mg(2+)</name>
        <dbReference type="ChEBI" id="CHEBI:18420"/>
        <note>catalytic</note>
    </ligand>
</feature>
<evidence type="ECO:0000259" key="3">
    <source>
        <dbReference type="SMART" id="SM00477"/>
    </source>
</evidence>
<evidence type="ECO:0000256" key="1">
    <source>
        <dbReference type="PIRSR" id="PIRSR640255-1"/>
    </source>
</evidence>
<dbReference type="EMBL" id="JABEMB010000009">
    <property type="protein sequence ID" value="NNH03809.1"/>
    <property type="molecule type" value="Genomic_DNA"/>
</dbReference>
<dbReference type="InterPro" id="IPR009003">
    <property type="entry name" value="Peptidase_S1_PA"/>
</dbReference>
<dbReference type="InterPro" id="IPR020821">
    <property type="entry name" value="ENPP1-3/EXOG-like_nuc-like"/>
</dbReference>
<name>A0A7Y2LZR5_9MICO</name>
<feature type="active site" description="Proton acceptor" evidence="1">
    <location>
        <position position="464"/>
    </location>
</feature>
<dbReference type="InterPro" id="IPR044929">
    <property type="entry name" value="DNA/RNA_non-sp_Endonuclease_sf"/>
</dbReference>
<dbReference type="SUPFAM" id="SSF50494">
    <property type="entry name" value="Trypsin-like serine proteases"/>
    <property type="match status" value="1"/>
</dbReference>
<dbReference type="Proteomes" id="UP000543598">
    <property type="component" value="Unassembled WGS sequence"/>
</dbReference>
<reference evidence="5 6" key="1">
    <citation type="submission" date="2020-05" db="EMBL/GenBank/DDBJ databases">
        <title>MicrobeNet Type strains.</title>
        <authorList>
            <person name="Nicholson A.C."/>
        </authorList>
    </citation>
    <scope>NUCLEOTIDE SEQUENCE [LARGE SCALE GENOMIC DNA]</scope>
    <source>
        <strain evidence="5 6">JCM 14282</strain>
    </source>
</reference>
<dbReference type="Pfam" id="PF01223">
    <property type="entry name" value="Endonuclease_NS"/>
    <property type="match status" value="1"/>
</dbReference>
<dbReference type="GO" id="GO:0004519">
    <property type="term" value="F:endonuclease activity"/>
    <property type="evidence" value="ECO:0007669"/>
    <property type="project" value="TreeGrafter"/>
</dbReference>
<dbReference type="SMART" id="SM00477">
    <property type="entry name" value="NUC"/>
    <property type="match status" value="1"/>
</dbReference>
<dbReference type="InterPro" id="IPR044925">
    <property type="entry name" value="His-Me_finger_sf"/>
</dbReference>
<evidence type="ECO:0000313" key="5">
    <source>
        <dbReference type="EMBL" id="NNH03809.1"/>
    </source>
</evidence>
<protein>
    <submittedName>
        <fullName evidence="5">Nuclease</fullName>
    </submittedName>
</protein>
<dbReference type="Gene3D" id="3.40.570.10">
    <property type="entry name" value="Extracellular Endonuclease, subunit A"/>
    <property type="match status" value="1"/>
</dbReference>
<accession>A0A7Y2LZR5</accession>
<dbReference type="SMART" id="SM00892">
    <property type="entry name" value="Endonuclease_NS"/>
    <property type="match status" value="1"/>
</dbReference>
<dbReference type="PANTHER" id="PTHR13966:SF5">
    <property type="entry name" value="ENDONUCLEASE G, MITOCHONDRIAL"/>
    <property type="match status" value="1"/>
</dbReference>
<evidence type="ECO:0000259" key="4">
    <source>
        <dbReference type="SMART" id="SM00892"/>
    </source>
</evidence>
<dbReference type="AlphaFoldDB" id="A0A7Y2LZR5"/>
<dbReference type="RefSeq" id="WP_167038057.1">
    <property type="nucleotide sequence ID" value="NZ_BAAANA010000001.1"/>
</dbReference>
<feature type="domain" description="DNA/RNA non-specific endonuclease/pyrophosphatase/phosphodiesterase" evidence="4">
    <location>
        <begin position="401"/>
        <end position="631"/>
    </location>
</feature>
<dbReference type="CDD" id="cd00091">
    <property type="entry name" value="NUC"/>
    <property type="match status" value="1"/>
</dbReference>
<dbReference type="PANTHER" id="PTHR13966">
    <property type="entry name" value="ENDONUCLEASE RELATED"/>
    <property type="match status" value="1"/>
</dbReference>